<sequence length="159" mass="16046">MEQTDKTARMVADLQRSVVRWLCALLLAAIGLGAMLRRRLCWGIFPGVLLGAASFQLLVSTVLRLRGASGAIFAAAAVISLLKFGFLVAAIVGLWYAGVDLFEMLGGLFVSQLAIAGACTGVAAPLASSSAASSGSSSPSSSGSAASSASPSLPPDARS</sequence>
<feature type="transmembrane region" description="Helical" evidence="2">
    <location>
        <begin position="104"/>
        <end position="127"/>
    </location>
</feature>
<proteinExistence type="predicted"/>
<feature type="transmembrane region" description="Helical" evidence="2">
    <location>
        <begin position="18"/>
        <end position="36"/>
    </location>
</feature>
<feature type="transmembrane region" description="Helical" evidence="2">
    <location>
        <begin position="42"/>
        <end position="59"/>
    </location>
</feature>
<evidence type="ECO:0000313" key="4">
    <source>
        <dbReference type="Proteomes" id="UP000252355"/>
    </source>
</evidence>
<evidence type="ECO:0000256" key="1">
    <source>
        <dbReference type="SAM" id="MobiDB-lite"/>
    </source>
</evidence>
<organism evidence="3 4">
    <name type="scientific">Candidatus Ozemobacter sibiricus</name>
    <dbReference type="NCBI Taxonomy" id="2268124"/>
    <lineage>
        <taxon>Bacteria</taxon>
        <taxon>Candidatus Ozemobacteria</taxon>
        <taxon>Candidatus Ozemobacterales</taxon>
        <taxon>Candidatus Ozemobacteraceae</taxon>
        <taxon>Candidatus Ozemobacter</taxon>
    </lineage>
</organism>
<dbReference type="AlphaFoldDB" id="A0A367ZWF1"/>
<dbReference type="Proteomes" id="UP000252355">
    <property type="component" value="Unassembled WGS sequence"/>
</dbReference>
<keyword evidence="2" id="KW-0472">Membrane</keyword>
<name>A0A367ZWF1_9BACT</name>
<gene>
    <name evidence="3" type="ORF">OZSIB_0816</name>
</gene>
<feature type="transmembrane region" description="Helical" evidence="2">
    <location>
        <begin position="71"/>
        <end position="98"/>
    </location>
</feature>
<accession>A0A367ZWF1</accession>
<keyword evidence="2" id="KW-1133">Transmembrane helix</keyword>
<comment type="caution">
    <text evidence="3">The sequence shown here is derived from an EMBL/GenBank/DDBJ whole genome shotgun (WGS) entry which is preliminary data.</text>
</comment>
<keyword evidence="2" id="KW-0812">Transmembrane</keyword>
<reference evidence="3 4" key="1">
    <citation type="submission" date="2018-05" db="EMBL/GenBank/DDBJ databases">
        <title>A metagenomic window into the 2 km-deep terrestrial subsurface aquifer revealed taxonomically and functionally diverse microbial community comprising novel uncultured bacterial lineages.</title>
        <authorList>
            <person name="Kadnikov V.V."/>
            <person name="Mardanov A.V."/>
            <person name="Beletsky A.V."/>
            <person name="Banks D."/>
            <person name="Pimenov N.V."/>
            <person name="Frank Y.A."/>
            <person name="Karnachuk O.V."/>
            <person name="Ravin N.V."/>
        </authorList>
    </citation>
    <scope>NUCLEOTIDE SEQUENCE [LARGE SCALE GENOMIC DNA]</scope>
    <source>
        <strain evidence="3">BY5</strain>
    </source>
</reference>
<feature type="compositionally biased region" description="Low complexity" evidence="1">
    <location>
        <begin position="128"/>
        <end position="151"/>
    </location>
</feature>
<protein>
    <submittedName>
        <fullName evidence="3">Uncharacterized protein</fullName>
    </submittedName>
</protein>
<dbReference type="EMBL" id="QOQW01000001">
    <property type="protein sequence ID" value="RCK81682.1"/>
    <property type="molecule type" value="Genomic_DNA"/>
</dbReference>
<feature type="region of interest" description="Disordered" evidence="1">
    <location>
        <begin position="128"/>
        <end position="159"/>
    </location>
</feature>
<evidence type="ECO:0000313" key="3">
    <source>
        <dbReference type="EMBL" id="RCK81682.1"/>
    </source>
</evidence>
<evidence type="ECO:0000256" key="2">
    <source>
        <dbReference type="SAM" id="Phobius"/>
    </source>
</evidence>